<evidence type="ECO:0000313" key="3">
    <source>
        <dbReference type="Proteomes" id="UP000000602"/>
    </source>
</evidence>
<dbReference type="KEGG" id="dps:DP0060"/>
<dbReference type="AlphaFoldDB" id="Q6ASD6"/>
<feature type="region of interest" description="Disordered" evidence="1">
    <location>
        <begin position="1"/>
        <end position="40"/>
    </location>
</feature>
<evidence type="ECO:0000313" key="2">
    <source>
        <dbReference type="EMBL" id="CAG34789.1"/>
    </source>
</evidence>
<name>Q6ASD6_DESPS</name>
<proteinExistence type="predicted"/>
<dbReference type="EMBL" id="CR522870">
    <property type="protein sequence ID" value="CAG34789.1"/>
    <property type="molecule type" value="Genomic_DNA"/>
</dbReference>
<keyword evidence="3" id="KW-1185">Reference proteome</keyword>
<dbReference type="HOGENOM" id="CLU_2584053_0_0_7"/>
<evidence type="ECO:0000256" key="1">
    <source>
        <dbReference type="SAM" id="MobiDB-lite"/>
    </source>
</evidence>
<organism evidence="2 3">
    <name type="scientific">Desulfotalea psychrophila (strain LSv54 / DSM 12343)</name>
    <dbReference type="NCBI Taxonomy" id="177439"/>
    <lineage>
        <taxon>Bacteria</taxon>
        <taxon>Pseudomonadati</taxon>
        <taxon>Thermodesulfobacteriota</taxon>
        <taxon>Desulfobulbia</taxon>
        <taxon>Desulfobulbales</taxon>
        <taxon>Desulfocapsaceae</taxon>
        <taxon>Desulfotalea</taxon>
    </lineage>
</organism>
<reference evidence="3" key="1">
    <citation type="journal article" date="2004" name="Environ. Microbiol.">
        <title>The genome of Desulfotalea psychrophila, a sulfate-reducing bacterium from permanently cold Arctic sediments.</title>
        <authorList>
            <person name="Rabus R."/>
            <person name="Ruepp A."/>
            <person name="Frickey T."/>
            <person name="Rattei T."/>
            <person name="Fartmann B."/>
            <person name="Stark M."/>
            <person name="Bauer M."/>
            <person name="Zibat A."/>
            <person name="Lombardot T."/>
            <person name="Becker I."/>
            <person name="Amann J."/>
            <person name="Gellner K."/>
            <person name="Teeling H."/>
            <person name="Leuschner W.D."/>
            <person name="Gloeckner F.-O."/>
            <person name="Lupas A.N."/>
            <person name="Amann R."/>
            <person name="Klenk H.-P."/>
        </authorList>
    </citation>
    <scope>NUCLEOTIDE SEQUENCE [LARGE SCALE GENOMIC DNA]</scope>
    <source>
        <strain evidence="3">DSM 12343 / LSv54</strain>
    </source>
</reference>
<sequence length="80" mass="8958">MRTQRDFFVNGKQAPPSLSSYPPPSIISKRATHSPPQKSSIGMASCQLRAKNALKLHVSKNLFHHCITPPDRSFSQHKSF</sequence>
<gene>
    <name evidence="2" type="ordered locus">DP0060</name>
</gene>
<accession>Q6ASD6</accession>
<protein>
    <submittedName>
        <fullName evidence="2">Uncharacterized protein</fullName>
    </submittedName>
</protein>
<dbReference type="Proteomes" id="UP000000602">
    <property type="component" value="Chromosome"/>
</dbReference>